<dbReference type="EMBL" id="LSBH01000004">
    <property type="protein sequence ID" value="OAQ79876.1"/>
    <property type="molecule type" value="Genomic_DNA"/>
</dbReference>
<dbReference type="Proteomes" id="UP000078240">
    <property type="component" value="Unassembled WGS sequence"/>
</dbReference>
<protein>
    <submittedName>
        <fullName evidence="1">Uncharacterized protein</fullName>
    </submittedName>
</protein>
<dbReference type="AlphaFoldDB" id="A0A179GPM5"/>
<evidence type="ECO:0000313" key="2">
    <source>
        <dbReference type="Proteomes" id="UP000078240"/>
    </source>
</evidence>
<evidence type="ECO:0000313" key="1">
    <source>
        <dbReference type="EMBL" id="OAQ79876.1"/>
    </source>
</evidence>
<proteinExistence type="predicted"/>
<gene>
    <name evidence="1" type="ORF">VFPBJ_05461</name>
</gene>
<sequence>MRALPVLACLPSCDEWTWVRMAWHGMASNRRRMRGGGGARRRLGSRHTRCSDGAVRHPVAQRLGAILFPHCGTRLRDEDGVQYMRVLKAPAAKKRQTPWVGVESCEYLHLWSRSAGGFAIAMWFRHLSRGALREAPRESPSALRPVRRRRANRLFGTRVCVPCRGCR</sequence>
<organism evidence="1 2">
    <name type="scientific">Purpureocillium lilacinum</name>
    <name type="common">Paecilomyces lilacinus</name>
    <dbReference type="NCBI Taxonomy" id="33203"/>
    <lineage>
        <taxon>Eukaryota</taxon>
        <taxon>Fungi</taxon>
        <taxon>Dikarya</taxon>
        <taxon>Ascomycota</taxon>
        <taxon>Pezizomycotina</taxon>
        <taxon>Sordariomycetes</taxon>
        <taxon>Hypocreomycetidae</taxon>
        <taxon>Hypocreales</taxon>
        <taxon>Ophiocordycipitaceae</taxon>
        <taxon>Purpureocillium</taxon>
    </lineage>
</organism>
<reference evidence="1 2" key="1">
    <citation type="submission" date="2016-01" db="EMBL/GenBank/DDBJ databases">
        <title>Biosynthesis of antibiotic leucinostatins and their inhibition on Phytophthora in bio-control Purpureocillium lilacinum.</title>
        <authorList>
            <person name="Wang G."/>
            <person name="Liu Z."/>
            <person name="Lin R."/>
            <person name="Li E."/>
            <person name="Mao Z."/>
            <person name="Ling J."/>
            <person name="Yin W."/>
            <person name="Xie B."/>
        </authorList>
    </citation>
    <scope>NUCLEOTIDE SEQUENCE [LARGE SCALE GENOMIC DNA]</scope>
    <source>
        <strain evidence="1">PLBJ-1</strain>
    </source>
</reference>
<accession>A0A179GPM5</accession>
<name>A0A179GPM5_PURLI</name>
<comment type="caution">
    <text evidence="1">The sequence shown here is derived from an EMBL/GenBank/DDBJ whole genome shotgun (WGS) entry which is preliminary data.</text>
</comment>